<dbReference type="EMBL" id="QPFP01000002">
    <property type="protein sequence ID" value="TEB38662.1"/>
    <property type="molecule type" value="Genomic_DNA"/>
</dbReference>
<dbReference type="AlphaFoldDB" id="A0A4Y7TYH5"/>
<protein>
    <submittedName>
        <fullName evidence="1">Uncharacterized protein</fullName>
    </submittedName>
</protein>
<dbReference type="Proteomes" id="UP000298030">
    <property type="component" value="Unassembled WGS sequence"/>
</dbReference>
<gene>
    <name evidence="1" type="ORF">FA13DRAFT_390184</name>
</gene>
<sequence>MSRPSRPLRPCTYYPWACSKHDDLFLGLTAPIFLGRVSSGLWYQLAWPCELRRLIGLLVGNRKPEPLRNYEKNVAEPTANV</sequence>
<organism evidence="1 2">
    <name type="scientific">Coprinellus micaceus</name>
    <name type="common">Glistening ink-cap mushroom</name>
    <name type="synonym">Coprinus micaceus</name>
    <dbReference type="NCBI Taxonomy" id="71717"/>
    <lineage>
        <taxon>Eukaryota</taxon>
        <taxon>Fungi</taxon>
        <taxon>Dikarya</taxon>
        <taxon>Basidiomycota</taxon>
        <taxon>Agaricomycotina</taxon>
        <taxon>Agaricomycetes</taxon>
        <taxon>Agaricomycetidae</taxon>
        <taxon>Agaricales</taxon>
        <taxon>Agaricineae</taxon>
        <taxon>Psathyrellaceae</taxon>
        <taxon>Coprinellus</taxon>
    </lineage>
</organism>
<evidence type="ECO:0000313" key="1">
    <source>
        <dbReference type="EMBL" id="TEB38662.1"/>
    </source>
</evidence>
<keyword evidence="2" id="KW-1185">Reference proteome</keyword>
<accession>A0A4Y7TYH5</accession>
<comment type="caution">
    <text evidence="1">The sequence shown here is derived from an EMBL/GenBank/DDBJ whole genome shotgun (WGS) entry which is preliminary data.</text>
</comment>
<proteinExistence type="predicted"/>
<evidence type="ECO:0000313" key="2">
    <source>
        <dbReference type="Proteomes" id="UP000298030"/>
    </source>
</evidence>
<reference evidence="1 2" key="1">
    <citation type="journal article" date="2019" name="Nat. Ecol. Evol.">
        <title>Megaphylogeny resolves global patterns of mushroom evolution.</title>
        <authorList>
            <person name="Varga T."/>
            <person name="Krizsan K."/>
            <person name="Foldi C."/>
            <person name="Dima B."/>
            <person name="Sanchez-Garcia M."/>
            <person name="Sanchez-Ramirez S."/>
            <person name="Szollosi G.J."/>
            <person name="Szarkandi J.G."/>
            <person name="Papp V."/>
            <person name="Albert L."/>
            <person name="Andreopoulos W."/>
            <person name="Angelini C."/>
            <person name="Antonin V."/>
            <person name="Barry K.W."/>
            <person name="Bougher N.L."/>
            <person name="Buchanan P."/>
            <person name="Buyck B."/>
            <person name="Bense V."/>
            <person name="Catcheside P."/>
            <person name="Chovatia M."/>
            <person name="Cooper J."/>
            <person name="Damon W."/>
            <person name="Desjardin D."/>
            <person name="Finy P."/>
            <person name="Geml J."/>
            <person name="Haridas S."/>
            <person name="Hughes K."/>
            <person name="Justo A."/>
            <person name="Karasinski D."/>
            <person name="Kautmanova I."/>
            <person name="Kiss B."/>
            <person name="Kocsube S."/>
            <person name="Kotiranta H."/>
            <person name="LaButti K.M."/>
            <person name="Lechner B.E."/>
            <person name="Liimatainen K."/>
            <person name="Lipzen A."/>
            <person name="Lukacs Z."/>
            <person name="Mihaltcheva S."/>
            <person name="Morgado L.N."/>
            <person name="Niskanen T."/>
            <person name="Noordeloos M.E."/>
            <person name="Ohm R.A."/>
            <person name="Ortiz-Santana B."/>
            <person name="Ovrebo C."/>
            <person name="Racz N."/>
            <person name="Riley R."/>
            <person name="Savchenko A."/>
            <person name="Shiryaev A."/>
            <person name="Soop K."/>
            <person name="Spirin V."/>
            <person name="Szebenyi C."/>
            <person name="Tomsovsky M."/>
            <person name="Tulloss R.E."/>
            <person name="Uehling J."/>
            <person name="Grigoriev I.V."/>
            <person name="Vagvolgyi C."/>
            <person name="Papp T."/>
            <person name="Martin F.M."/>
            <person name="Miettinen O."/>
            <person name="Hibbett D.S."/>
            <person name="Nagy L.G."/>
        </authorList>
    </citation>
    <scope>NUCLEOTIDE SEQUENCE [LARGE SCALE GENOMIC DNA]</scope>
    <source>
        <strain evidence="1 2">FP101781</strain>
    </source>
</reference>
<name>A0A4Y7TYH5_COPMI</name>